<dbReference type="AlphaFoldDB" id="A0A443ZPS6"/>
<comment type="caution">
    <text evidence="1">The sequence shown here is derived from an EMBL/GenBank/DDBJ whole genome shotgun (WGS) entry which is preliminary data.</text>
</comment>
<name>A0A443ZPS6_9PSED</name>
<evidence type="ECO:0000313" key="1">
    <source>
        <dbReference type="EMBL" id="RWU21080.1"/>
    </source>
</evidence>
<dbReference type="EMBL" id="QJRG01000047">
    <property type="protein sequence ID" value="RWU21080.1"/>
    <property type="molecule type" value="Genomic_DNA"/>
</dbReference>
<sequence length="294" mass="33412">MLPNLQDRNETIAIFSDYGGEHSASKYNTYSFLIVAYSQLQRFQDKMLELRRQFGLDSPFKEIAYKRLDHGPTRRILEPYLVMAQNLINGLVLTVVVEKDIESLFVEGKLSHSQVMSDALAQIGMSYLKPAVAEKLFRVIHYLSFLVTLLSKEDQKVFWMTDHDSIAANPERFADALSYFCRVLGHYSDKRYALVGGAVPFEEKDSSFLDLLSIPDLVGGAIENYFTSKSRSLDDQFLVKSGSDVILKWLVHQGVGLKKHTMMICRDDVGVRASTLKFDLMEPLTDAKFIPVYV</sequence>
<gene>
    <name evidence="1" type="ORF">DM813_17880</name>
</gene>
<proteinExistence type="predicted"/>
<accession>A0A443ZPS6</accession>
<organism evidence="1 2">
    <name type="scientific">Pseudomonas alkylphenolica</name>
    <dbReference type="NCBI Taxonomy" id="237609"/>
    <lineage>
        <taxon>Bacteria</taxon>
        <taxon>Pseudomonadati</taxon>
        <taxon>Pseudomonadota</taxon>
        <taxon>Gammaproteobacteria</taxon>
        <taxon>Pseudomonadales</taxon>
        <taxon>Pseudomonadaceae</taxon>
        <taxon>Pseudomonas</taxon>
    </lineage>
</organism>
<reference evidence="1 2" key="1">
    <citation type="submission" date="2018-06" db="EMBL/GenBank/DDBJ databases">
        <title>Bacteria isolated from soil of Wuhan.</title>
        <authorList>
            <person name="Wei X."/>
            <person name="Chunhua H."/>
        </authorList>
    </citation>
    <scope>NUCLEOTIDE SEQUENCE [LARGE SCALE GENOMIC DNA]</scope>
    <source>
        <strain evidence="2">xwS2</strain>
    </source>
</reference>
<protein>
    <recommendedName>
        <fullName evidence="3">DUF3800 domain-containing protein</fullName>
    </recommendedName>
</protein>
<evidence type="ECO:0000313" key="2">
    <source>
        <dbReference type="Proteomes" id="UP000288983"/>
    </source>
</evidence>
<evidence type="ECO:0008006" key="3">
    <source>
        <dbReference type="Google" id="ProtNLM"/>
    </source>
</evidence>
<dbReference type="Proteomes" id="UP000288983">
    <property type="component" value="Unassembled WGS sequence"/>
</dbReference>